<evidence type="ECO:0000256" key="1">
    <source>
        <dbReference type="ARBA" id="ARBA00004141"/>
    </source>
</evidence>
<proteinExistence type="predicted"/>
<dbReference type="AlphaFoldDB" id="A0A3N2AR24"/>
<accession>A0A3N2AR24</accession>
<evidence type="ECO:0000256" key="3">
    <source>
        <dbReference type="ARBA" id="ARBA00022692"/>
    </source>
</evidence>
<reference evidence="11 12" key="1">
    <citation type="submission" date="2018-11" db="EMBL/GenBank/DDBJ databases">
        <title>Sequencing the genomes of 1000 actinobacteria strains.</title>
        <authorList>
            <person name="Klenk H.-P."/>
        </authorList>
    </citation>
    <scope>NUCLEOTIDE SEQUENCE [LARGE SCALE GENOMIC DNA]</scope>
    <source>
        <strain evidence="11 12">DSM 9580</strain>
    </source>
</reference>
<feature type="region of interest" description="Disordered" evidence="8">
    <location>
        <begin position="100"/>
        <end position="123"/>
    </location>
</feature>
<dbReference type="InterPro" id="IPR017825">
    <property type="entry name" value="Lycopene_cyclase_dom"/>
</dbReference>
<comment type="subcellular location">
    <subcellularLocation>
        <location evidence="1">Membrane</location>
        <topology evidence="1">Multi-pass membrane protein</topology>
    </subcellularLocation>
</comment>
<keyword evidence="4" id="KW-0125">Carotenoid biosynthesis</keyword>
<dbReference type="GO" id="GO:0016872">
    <property type="term" value="F:intramolecular lyase activity"/>
    <property type="evidence" value="ECO:0007669"/>
    <property type="project" value="InterPro"/>
</dbReference>
<evidence type="ECO:0000256" key="8">
    <source>
        <dbReference type="SAM" id="MobiDB-lite"/>
    </source>
</evidence>
<evidence type="ECO:0000313" key="11">
    <source>
        <dbReference type="EMBL" id="ROR65491.1"/>
    </source>
</evidence>
<dbReference type="RefSeq" id="WP_123696576.1">
    <property type="nucleotide sequence ID" value="NZ_RKHJ01000001.1"/>
</dbReference>
<keyword evidence="5 9" id="KW-1133">Transmembrane helix</keyword>
<keyword evidence="7" id="KW-0413">Isomerase</keyword>
<evidence type="ECO:0000256" key="9">
    <source>
        <dbReference type="SAM" id="Phobius"/>
    </source>
</evidence>
<sequence length="123" mass="13110">MTYALLLAPLLAAAIVAVVVALRRRRRSWASLAIAAAILLTLTIAFDSAMIAIDLFRYDDALLLGPRLGLAPVEDLAYALIALFVVVALWRLLPTRIRSSRAARASWAERAPGGAGAGERADA</sequence>
<evidence type="ECO:0000256" key="7">
    <source>
        <dbReference type="ARBA" id="ARBA00023235"/>
    </source>
</evidence>
<protein>
    <submittedName>
        <fullName evidence="11">Lycopene cyclase domain-containing protein</fullName>
    </submittedName>
</protein>
<keyword evidence="12" id="KW-1185">Reference proteome</keyword>
<keyword evidence="6 9" id="KW-0472">Membrane</keyword>
<evidence type="ECO:0000256" key="2">
    <source>
        <dbReference type="ARBA" id="ARBA00004829"/>
    </source>
</evidence>
<dbReference type="GO" id="GO:0045436">
    <property type="term" value="F:lycopene beta cyclase activity"/>
    <property type="evidence" value="ECO:0007669"/>
    <property type="project" value="UniProtKB-ARBA"/>
</dbReference>
<feature type="transmembrane region" description="Helical" evidence="9">
    <location>
        <begin position="76"/>
        <end position="93"/>
    </location>
</feature>
<keyword evidence="3 9" id="KW-0812">Transmembrane</keyword>
<name>A0A3N2AR24_9MICO</name>
<dbReference type="GO" id="GO:0016117">
    <property type="term" value="P:carotenoid biosynthetic process"/>
    <property type="evidence" value="ECO:0007669"/>
    <property type="project" value="UniProtKB-KW"/>
</dbReference>
<comment type="caution">
    <text evidence="11">The sequence shown here is derived from an EMBL/GenBank/DDBJ whole genome shotgun (WGS) entry which is preliminary data.</text>
</comment>
<gene>
    <name evidence="11" type="ORF">EDD26_0857</name>
</gene>
<dbReference type="NCBIfam" id="TIGR03462">
    <property type="entry name" value="CarR_dom_SF"/>
    <property type="match status" value="1"/>
</dbReference>
<organism evidence="11 12">
    <name type="scientific">Agrococcus jenensis</name>
    <dbReference type="NCBI Taxonomy" id="46353"/>
    <lineage>
        <taxon>Bacteria</taxon>
        <taxon>Bacillati</taxon>
        <taxon>Actinomycetota</taxon>
        <taxon>Actinomycetes</taxon>
        <taxon>Micrococcales</taxon>
        <taxon>Microbacteriaceae</taxon>
        <taxon>Agrococcus</taxon>
    </lineage>
</organism>
<evidence type="ECO:0000313" key="12">
    <source>
        <dbReference type="Proteomes" id="UP000275456"/>
    </source>
</evidence>
<evidence type="ECO:0000256" key="6">
    <source>
        <dbReference type="ARBA" id="ARBA00023136"/>
    </source>
</evidence>
<feature type="domain" description="Lycopene cyclase" evidence="10">
    <location>
        <begin position="2"/>
        <end position="91"/>
    </location>
</feature>
<comment type="pathway">
    <text evidence="2">Carotenoid biosynthesis.</text>
</comment>
<dbReference type="GO" id="GO:0016020">
    <property type="term" value="C:membrane"/>
    <property type="evidence" value="ECO:0007669"/>
    <property type="project" value="UniProtKB-SubCell"/>
</dbReference>
<evidence type="ECO:0000256" key="5">
    <source>
        <dbReference type="ARBA" id="ARBA00022989"/>
    </source>
</evidence>
<evidence type="ECO:0000259" key="10">
    <source>
        <dbReference type="Pfam" id="PF18916"/>
    </source>
</evidence>
<evidence type="ECO:0000256" key="4">
    <source>
        <dbReference type="ARBA" id="ARBA00022746"/>
    </source>
</evidence>
<feature type="compositionally biased region" description="Low complexity" evidence="8">
    <location>
        <begin position="100"/>
        <end position="112"/>
    </location>
</feature>
<dbReference type="Pfam" id="PF18916">
    <property type="entry name" value="Lycopene_cyc"/>
    <property type="match status" value="1"/>
</dbReference>
<dbReference type="Proteomes" id="UP000275456">
    <property type="component" value="Unassembled WGS sequence"/>
</dbReference>
<dbReference type="EMBL" id="RKHJ01000001">
    <property type="protein sequence ID" value="ROR65491.1"/>
    <property type="molecule type" value="Genomic_DNA"/>
</dbReference>
<feature type="transmembrane region" description="Helical" evidence="9">
    <location>
        <begin position="6"/>
        <end position="22"/>
    </location>
</feature>
<feature type="transmembrane region" description="Helical" evidence="9">
    <location>
        <begin position="29"/>
        <end position="56"/>
    </location>
</feature>